<feature type="transmembrane region" description="Helical" evidence="1">
    <location>
        <begin position="199"/>
        <end position="220"/>
    </location>
</feature>
<keyword evidence="1" id="KW-1133">Transmembrane helix</keyword>
<dbReference type="PANTHER" id="PTHR22168:SF7">
    <property type="entry name" value="TRANSMEMBRANE PROTEIN 26-LIKE"/>
    <property type="match status" value="1"/>
</dbReference>
<sequence length="303" mass="34167">MCKFLNVLLATLSRLLFAVHGVLTVWRVVTVKGDPVYWLLLLGVALLGVEMGVTLKFTRSGEWKWFSPMVFLYLSTAIPSIWYLELSLMQSRMSVNTSLGSDPYLPASIPIPLTVLFNKILLTSIMPISNELSQLEPQNWVLGLEQTMLIVLVLGRWLMPKGDLSRDQLSQLLMVYVGLGADILDIFEIFKEKEVENNLSILVTGLSLFTWALMQFPLVLTQTSPSQCHLEDPDSRPDEAVGSCCSSEVWSLLVTVGMQDGPFLIYRLYLIVQEGVLNQSMIFFTCKNILIVLIEIYRIIVVQ</sequence>
<dbReference type="AlphaFoldDB" id="W5MG10"/>
<reference evidence="2" key="2">
    <citation type="submission" date="2025-08" db="UniProtKB">
        <authorList>
            <consortium name="Ensembl"/>
        </authorList>
    </citation>
    <scope>IDENTIFICATION</scope>
</reference>
<proteinExistence type="predicted"/>
<dbReference type="InterPro" id="IPR019169">
    <property type="entry name" value="Transmembrane_26"/>
</dbReference>
<dbReference type="PANTHER" id="PTHR22168">
    <property type="entry name" value="TMEM26 PROTEIN"/>
    <property type="match status" value="1"/>
</dbReference>
<dbReference type="Proteomes" id="UP000018468">
    <property type="component" value="Linkage group LG25"/>
</dbReference>
<feature type="transmembrane region" description="Helical" evidence="1">
    <location>
        <begin position="37"/>
        <end position="58"/>
    </location>
</feature>
<evidence type="ECO:0000256" key="1">
    <source>
        <dbReference type="SAM" id="Phobius"/>
    </source>
</evidence>
<accession>W5MG10</accession>
<evidence type="ECO:0000313" key="3">
    <source>
        <dbReference type="Proteomes" id="UP000018468"/>
    </source>
</evidence>
<dbReference type="OMA" id="ERIFHNL"/>
<dbReference type="EMBL" id="AHAT01009813">
    <property type="status" value="NOT_ANNOTATED_CDS"/>
    <property type="molecule type" value="Genomic_DNA"/>
</dbReference>
<dbReference type="eggNOG" id="KOG4610">
    <property type="taxonomic scope" value="Eukaryota"/>
</dbReference>
<dbReference type="Bgee" id="ENSLOCG00000006064">
    <property type="expression patterns" value="Expressed in heart and 2 other cell types or tissues"/>
</dbReference>
<reference evidence="3" key="1">
    <citation type="submission" date="2011-12" db="EMBL/GenBank/DDBJ databases">
        <title>The Draft Genome of Lepisosteus oculatus.</title>
        <authorList>
            <consortium name="The Broad Institute Genome Assembly &amp; Analysis Group"/>
            <consortium name="Computational R&amp;D Group"/>
            <consortium name="and Sequencing Platform"/>
            <person name="Di Palma F."/>
            <person name="Alfoldi J."/>
            <person name="Johnson J."/>
            <person name="Berlin A."/>
            <person name="Gnerre S."/>
            <person name="Jaffe D."/>
            <person name="MacCallum I."/>
            <person name="Young S."/>
            <person name="Walker B.J."/>
            <person name="Lander E.S."/>
            <person name="Lindblad-Toh K."/>
        </authorList>
    </citation>
    <scope>NUCLEOTIDE SEQUENCE [LARGE SCALE GENOMIC DNA]</scope>
</reference>
<organism evidence="2 3">
    <name type="scientific">Lepisosteus oculatus</name>
    <name type="common">Spotted gar</name>
    <dbReference type="NCBI Taxonomy" id="7918"/>
    <lineage>
        <taxon>Eukaryota</taxon>
        <taxon>Metazoa</taxon>
        <taxon>Chordata</taxon>
        <taxon>Craniata</taxon>
        <taxon>Vertebrata</taxon>
        <taxon>Euteleostomi</taxon>
        <taxon>Actinopterygii</taxon>
        <taxon>Neopterygii</taxon>
        <taxon>Holostei</taxon>
        <taxon>Semionotiformes</taxon>
        <taxon>Lepisosteidae</taxon>
        <taxon>Lepisosteus</taxon>
    </lineage>
</organism>
<keyword evidence="1" id="KW-0472">Membrane</keyword>
<dbReference type="Ensembl" id="ENSLOCT00000007327.1">
    <property type="protein sequence ID" value="ENSLOCP00000007319.1"/>
    <property type="gene ID" value="ENSLOCG00000006064.1"/>
</dbReference>
<evidence type="ECO:0000313" key="2">
    <source>
        <dbReference type="Ensembl" id="ENSLOCP00000007319.1"/>
    </source>
</evidence>
<feature type="transmembrane region" description="Helical" evidence="1">
    <location>
        <begin position="65"/>
        <end position="84"/>
    </location>
</feature>
<keyword evidence="3" id="KW-1185">Reference proteome</keyword>
<dbReference type="HOGENOM" id="CLU_032511_0_1_1"/>
<reference evidence="2" key="3">
    <citation type="submission" date="2025-09" db="UniProtKB">
        <authorList>
            <consortium name="Ensembl"/>
        </authorList>
    </citation>
    <scope>IDENTIFICATION</scope>
</reference>
<dbReference type="Pfam" id="PF09772">
    <property type="entry name" value="Tmem26"/>
    <property type="match status" value="1"/>
</dbReference>
<dbReference type="GeneTree" id="ENSGT00390000014794"/>
<keyword evidence="1" id="KW-0812">Transmembrane</keyword>
<protein>
    <submittedName>
        <fullName evidence="2">Transmembrane protein 26-like</fullName>
    </submittedName>
</protein>
<name>W5MG10_LEPOC</name>
<dbReference type="InParanoid" id="W5MG10"/>